<reference evidence="1" key="1">
    <citation type="journal article" date="2022" name="bioRxiv">
        <title>Sequencing and chromosome-scale assembly of the giantPleurodeles waltlgenome.</title>
        <authorList>
            <person name="Brown T."/>
            <person name="Elewa A."/>
            <person name="Iarovenko S."/>
            <person name="Subramanian E."/>
            <person name="Araus A.J."/>
            <person name="Petzold A."/>
            <person name="Susuki M."/>
            <person name="Suzuki K.-i.T."/>
            <person name="Hayashi T."/>
            <person name="Toyoda A."/>
            <person name="Oliveira C."/>
            <person name="Osipova E."/>
            <person name="Leigh N.D."/>
            <person name="Simon A."/>
            <person name="Yun M.H."/>
        </authorList>
    </citation>
    <scope>NUCLEOTIDE SEQUENCE</scope>
    <source>
        <strain evidence="1">20211129_DDA</strain>
        <tissue evidence="1">Liver</tissue>
    </source>
</reference>
<evidence type="ECO:0000313" key="1">
    <source>
        <dbReference type="EMBL" id="KAJ1114523.1"/>
    </source>
</evidence>
<comment type="caution">
    <text evidence="1">The sequence shown here is derived from an EMBL/GenBank/DDBJ whole genome shotgun (WGS) entry which is preliminary data.</text>
</comment>
<evidence type="ECO:0000313" key="2">
    <source>
        <dbReference type="Proteomes" id="UP001066276"/>
    </source>
</evidence>
<proteinExistence type="predicted"/>
<accession>A0AAV7NMV1</accession>
<dbReference type="AlphaFoldDB" id="A0AAV7NMV1"/>
<sequence length="99" mass="11523">MEKTVQRLQPMVTDHGEKLKQLCQEVAVLHDRVEDRSLCINVRVVDLPERCEGQSMEHYMENRLLQEVMGARHPTSSQLKGCTGYLGDSQDRERLLDQW</sequence>
<gene>
    <name evidence="1" type="ORF">NDU88_002759</name>
</gene>
<dbReference type="EMBL" id="JANPWB010000012">
    <property type="protein sequence ID" value="KAJ1114523.1"/>
    <property type="molecule type" value="Genomic_DNA"/>
</dbReference>
<keyword evidence="2" id="KW-1185">Reference proteome</keyword>
<organism evidence="1 2">
    <name type="scientific">Pleurodeles waltl</name>
    <name type="common">Iberian ribbed newt</name>
    <dbReference type="NCBI Taxonomy" id="8319"/>
    <lineage>
        <taxon>Eukaryota</taxon>
        <taxon>Metazoa</taxon>
        <taxon>Chordata</taxon>
        <taxon>Craniata</taxon>
        <taxon>Vertebrata</taxon>
        <taxon>Euteleostomi</taxon>
        <taxon>Amphibia</taxon>
        <taxon>Batrachia</taxon>
        <taxon>Caudata</taxon>
        <taxon>Salamandroidea</taxon>
        <taxon>Salamandridae</taxon>
        <taxon>Pleurodelinae</taxon>
        <taxon>Pleurodeles</taxon>
    </lineage>
</organism>
<name>A0AAV7NMV1_PLEWA</name>
<protein>
    <submittedName>
        <fullName evidence="1">Uncharacterized protein</fullName>
    </submittedName>
</protein>
<dbReference type="Proteomes" id="UP001066276">
    <property type="component" value="Chromosome 8"/>
</dbReference>